<dbReference type="Proteomes" id="UP000054985">
    <property type="component" value="Unassembled WGS sequence"/>
</dbReference>
<feature type="signal peptide" evidence="2">
    <location>
        <begin position="1"/>
        <end position="31"/>
    </location>
</feature>
<dbReference type="EMBL" id="LNYN01000028">
    <property type="protein sequence ID" value="KTD32523.1"/>
    <property type="molecule type" value="Genomic_DNA"/>
</dbReference>
<feature type="compositionally biased region" description="Low complexity" evidence="1">
    <location>
        <begin position="118"/>
        <end position="133"/>
    </location>
</feature>
<keyword evidence="5" id="KW-1185">Reference proteome</keyword>
<feature type="chain" id="PRO_5016920292" evidence="2">
    <location>
        <begin position="32"/>
        <end position="575"/>
    </location>
</feature>
<dbReference type="RefSeq" id="WP_028385498.1">
    <property type="nucleotide sequence ID" value="NZ_CAAAJG010000031.1"/>
</dbReference>
<dbReference type="Proteomes" id="UP000254040">
    <property type="component" value="Unassembled WGS sequence"/>
</dbReference>
<evidence type="ECO:0000313" key="3">
    <source>
        <dbReference type="EMBL" id="KTD32523.1"/>
    </source>
</evidence>
<reference evidence="4 6" key="2">
    <citation type="submission" date="2018-06" db="EMBL/GenBank/DDBJ databases">
        <authorList>
            <consortium name="Pathogen Informatics"/>
            <person name="Doyle S."/>
        </authorList>
    </citation>
    <scope>NUCLEOTIDE SEQUENCE [LARGE SCALE GENOMIC DNA]</scope>
    <source>
        <strain evidence="4 6">NCTC12239</strain>
    </source>
</reference>
<evidence type="ECO:0000256" key="2">
    <source>
        <dbReference type="SAM" id="SignalP"/>
    </source>
</evidence>
<dbReference type="SUPFAM" id="SSF56935">
    <property type="entry name" value="Porins"/>
    <property type="match status" value="1"/>
</dbReference>
<dbReference type="AlphaFoldDB" id="A0A378JVI5"/>
<organism evidence="4 6">
    <name type="scientific">Legionella moravica</name>
    <dbReference type="NCBI Taxonomy" id="39962"/>
    <lineage>
        <taxon>Bacteria</taxon>
        <taxon>Pseudomonadati</taxon>
        <taxon>Pseudomonadota</taxon>
        <taxon>Gammaproteobacteria</taxon>
        <taxon>Legionellales</taxon>
        <taxon>Legionellaceae</taxon>
        <taxon>Legionella</taxon>
    </lineage>
</organism>
<gene>
    <name evidence="3" type="ORF">Lmor_2148</name>
    <name evidence="4" type="ORF">NCTC12239_00323</name>
</gene>
<feature type="region of interest" description="Disordered" evidence="1">
    <location>
        <begin position="60"/>
        <end position="144"/>
    </location>
</feature>
<sequence length="575" mass="63041">MNKMSMSFLLSFKNRMVFLFILLLNANTSSATNLTPEQIDALIEETRSLRKEVVQLRQQLNEHTHLHKKTQTNNSTIKPRRAAGGSLKKSSNPAKRQETSTKKVRSPGAQNHQSVSRNITQSTSTSSAQNTSIKSDSSASLQDKAKQQHNVLTLGGIPVVISPYLGSPSAYDGSDLLTNLSQQNGDLLALQYRQEIENAFSGSKPRASEYYLVLSGSLGAQIYNTRPYIGPPTNDIDLTTANITALAGMGPWVTGFFSFDFDNQPPDGLTPPQIGPREANSRVYLEQGYLSIGNLNKSDWYGSIGQMYLPFGQYNGFMINSPLTSTLFSTIERPILLGYTYSTDSAELDLDAFGYQGETVTSLTGNNTINEWGLSAQYTLTKTNWNGSLGVGYISNIADAEGMQLNSQDSLYCRVFGGFAYPCGNGNILKHKVPGLDLNASYSINAYSFVAEYLTATKAFAIEDLSYNRRGAKPRAFDIEAAYSFSIFNKPSSIAIGYTFTKESLAFLLPAKEYSIALNTSLWRNTTESLGFQHDVNYGIDDFATGQLLPVFYSATRANLGKTSDTVLFAINASF</sequence>
<evidence type="ECO:0000313" key="4">
    <source>
        <dbReference type="EMBL" id="STX61408.1"/>
    </source>
</evidence>
<proteinExistence type="predicted"/>
<accession>A0A378JVI5</accession>
<reference evidence="3 5" key="1">
    <citation type="submission" date="2015-11" db="EMBL/GenBank/DDBJ databases">
        <title>Genomic analysis of 38 Legionella species identifies large and diverse effector repertoires.</title>
        <authorList>
            <person name="Burstein D."/>
            <person name="Amaro F."/>
            <person name="Zusman T."/>
            <person name="Lifshitz Z."/>
            <person name="Cohen O."/>
            <person name="Gilbert J.A."/>
            <person name="Pupko T."/>
            <person name="Shuman H.A."/>
            <person name="Segal G."/>
        </authorList>
    </citation>
    <scope>NUCLEOTIDE SEQUENCE [LARGE SCALE GENOMIC DNA]</scope>
    <source>
        <strain evidence="3 5">ATCC 43877</strain>
    </source>
</reference>
<dbReference type="NCBIfam" id="NF033652">
    <property type="entry name" value="LbtU_sider_porin"/>
    <property type="match status" value="1"/>
</dbReference>
<feature type="compositionally biased region" description="Polar residues" evidence="1">
    <location>
        <begin position="108"/>
        <end position="117"/>
    </location>
</feature>
<name>A0A378JVI5_9GAMM</name>
<protein>
    <submittedName>
        <fullName evidence="4">Coiled-coil protein</fullName>
    </submittedName>
</protein>
<keyword evidence="2" id="KW-0732">Signal</keyword>
<dbReference type="STRING" id="39962.Lmor_2148"/>
<evidence type="ECO:0000313" key="6">
    <source>
        <dbReference type="Proteomes" id="UP000254040"/>
    </source>
</evidence>
<dbReference type="EMBL" id="UGOG01000001">
    <property type="protein sequence ID" value="STX61408.1"/>
    <property type="molecule type" value="Genomic_DNA"/>
</dbReference>
<evidence type="ECO:0000313" key="5">
    <source>
        <dbReference type="Proteomes" id="UP000054985"/>
    </source>
</evidence>
<evidence type="ECO:0000256" key="1">
    <source>
        <dbReference type="SAM" id="MobiDB-lite"/>
    </source>
</evidence>